<name>A0ABU7MI27_9ACTN</name>
<feature type="transmembrane region" description="Helical" evidence="1">
    <location>
        <begin position="35"/>
        <end position="57"/>
    </location>
</feature>
<keyword evidence="1" id="KW-0812">Transmembrane</keyword>
<sequence length="129" mass="13085">MRPIDRLMLGMLAVDGFVVGVMSVAFAYLRFGGTAIPVAATIAGLVNCVLLWLAAGATAGPGRFLPLLAWALALVIGGFPGPGGDVALQPDGSLLLPTLGLLAIGAGLPAALVWSGRLPVPHDVRRPIP</sequence>
<comment type="caution">
    <text evidence="2">The sequence shown here is derived from an EMBL/GenBank/DDBJ whole genome shotgun (WGS) entry which is preliminary data.</text>
</comment>
<reference evidence="2 3" key="1">
    <citation type="submission" date="2024-01" db="EMBL/GenBank/DDBJ databases">
        <title>Draft genome sequence of Gordonia sp. LSe1-13.</title>
        <authorList>
            <person name="Suphannarot A."/>
            <person name="Mingma R."/>
        </authorList>
    </citation>
    <scope>NUCLEOTIDE SEQUENCE [LARGE SCALE GENOMIC DNA]</scope>
    <source>
        <strain evidence="2 3">LSe1-13</strain>
    </source>
</reference>
<gene>
    <name evidence="2" type="ORF">VZC37_20610</name>
</gene>
<dbReference type="EMBL" id="JAZDUF010000007">
    <property type="protein sequence ID" value="MEE3852754.1"/>
    <property type="molecule type" value="Genomic_DNA"/>
</dbReference>
<evidence type="ECO:0000256" key="1">
    <source>
        <dbReference type="SAM" id="Phobius"/>
    </source>
</evidence>
<keyword evidence="1" id="KW-1133">Transmembrane helix</keyword>
<dbReference type="Proteomes" id="UP001347146">
    <property type="component" value="Unassembled WGS sequence"/>
</dbReference>
<keyword evidence="2" id="KW-0762">Sugar transport</keyword>
<feature type="transmembrane region" description="Helical" evidence="1">
    <location>
        <begin position="7"/>
        <end position="29"/>
    </location>
</feature>
<keyword evidence="1" id="KW-0472">Membrane</keyword>
<dbReference type="RefSeq" id="WP_330435262.1">
    <property type="nucleotide sequence ID" value="NZ_JAZDUF010000007.1"/>
</dbReference>
<feature type="transmembrane region" description="Helical" evidence="1">
    <location>
        <begin position="94"/>
        <end position="116"/>
    </location>
</feature>
<protein>
    <submittedName>
        <fullName evidence="2">Facilitated glucose transporter</fullName>
    </submittedName>
</protein>
<organism evidence="2 3">
    <name type="scientific">Gordonia sesuvii</name>
    <dbReference type="NCBI Taxonomy" id="3116777"/>
    <lineage>
        <taxon>Bacteria</taxon>
        <taxon>Bacillati</taxon>
        <taxon>Actinomycetota</taxon>
        <taxon>Actinomycetes</taxon>
        <taxon>Mycobacteriales</taxon>
        <taxon>Gordoniaceae</taxon>
        <taxon>Gordonia</taxon>
    </lineage>
</organism>
<feature type="transmembrane region" description="Helical" evidence="1">
    <location>
        <begin position="64"/>
        <end position="82"/>
    </location>
</feature>
<evidence type="ECO:0000313" key="3">
    <source>
        <dbReference type="Proteomes" id="UP001347146"/>
    </source>
</evidence>
<accession>A0ABU7MI27</accession>
<keyword evidence="3" id="KW-1185">Reference proteome</keyword>
<proteinExistence type="predicted"/>
<keyword evidence="2" id="KW-0813">Transport</keyword>
<evidence type="ECO:0000313" key="2">
    <source>
        <dbReference type="EMBL" id="MEE3852754.1"/>
    </source>
</evidence>